<reference evidence="2 3" key="1">
    <citation type="submission" date="2018-04" db="EMBL/GenBank/DDBJ databases">
        <title>Polynucleobacter sp. UH21B genome.</title>
        <authorList>
            <person name="Hahn M.W."/>
        </authorList>
    </citation>
    <scope>NUCLEOTIDE SEQUENCE [LARGE SCALE GENOMIC DNA]</scope>
    <source>
        <strain evidence="2 3">MWH-UH21B</strain>
    </source>
</reference>
<dbReference type="InterPro" id="IPR031939">
    <property type="entry name" value="Adhesin_E-like"/>
</dbReference>
<keyword evidence="3" id="KW-1185">Reference proteome</keyword>
<dbReference type="KEGG" id="ptrp:DCO17_03225"/>
<proteinExistence type="predicted"/>
<organism evidence="2 3">
    <name type="scientific">Polynucleobacter tropicus</name>
    <dbReference type="NCBI Taxonomy" id="1743174"/>
    <lineage>
        <taxon>Bacteria</taxon>
        <taxon>Pseudomonadati</taxon>
        <taxon>Pseudomonadota</taxon>
        <taxon>Betaproteobacteria</taxon>
        <taxon>Burkholderiales</taxon>
        <taxon>Burkholderiaceae</taxon>
        <taxon>Polynucleobacter</taxon>
    </lineage>
</organism>
<sequence>MRLKILLFFKNLILVGVTAILLNPVTPSYAKWVFLSNDNVGNAYYYDDSKTVNDPGNEQVSTWQLISYAETLTAPNGEPTQSVIQDISYYCRVGYESYKQYYIGYYSGPEGAGVSVDQADTSSSNWERVIPDTMSYVLYKFFCKPPNIPS</sequence>
<dbReference type="EMBL" id="CP028942">
    <property type="protein sequence ID" value="QKM64333.1"/>
    <property type="molecule type" value="Genomic_DNA"/>
</dbReference>
<feature type="domain" description="Surface-adhesin protein E-like" evidence="1">
    <location>
        <begin position="32"/>
        <end position="144"/>
    </location>
</feature>
<accession>A0A6M9Q6B4</accession>
<evidence type="ECO:0000313" key="2">
    <source>
        <dbReference type="EMBL" id="QKM64333.1"/>
    </source>
</evidence>
<evidence type="ECO:0000313" key="3">
    <source>
        <dbReference type="Proteomes" id="UP000503312"/>
    </source>
</evidence>
<dbReference type="Proteomes" id="UP000503312">
    <property type="component" value="Chromosome"/>
</dbReference>
<name>A0A6M9Q6B4_9BURK</name>
<gene>
    <name evidence="2" type="ORF">DCO17_03225</name>
</gene>
<protein>
    <recommendedName>
        <fullName evidence="1">Surface-adhesin protein E-like domain-containing protein</fullName>
    </recommendedName>
</protein>
<dbReference type="AlphaFoldDB" id="A0A6M9Q6B4"/>
<dbReference type="Pfam" id="PF16747">
    <property type="entry name" value="Adhesin_E"/>
    <property type="match status" value="1"/>
</dbReference>
<evidence type="ECO:0000259" key="1">
    <source>
        <dbReference type="Pfam" id="PF16747"/>
    </source>
</evidence>